<name>W1P7Z1_AMBTC</name>
<keyword evidence="2" id="KW-0819">tRNA processing</keyword>
<dbReference type="GO" id="GO:0006364">
    <property type="term" value="P:rRNA processing"/>
    <property type="evidence" value="ECO:0007669"/>
    <property type="project" value="EnsemblPlants"/>
</dbReference>
<dbReference type="Proteomes" id="UP000017836">
    <property type="component" value="Unassembled WGS sequence"/>
</dbReference>
<feature type="domain" description="Pop1 N-terminal" evidence="5">
    <location>
        <begin position="117"/>
        <end position="174"/>
    </location>
</feature>
<evidence type="ECO:0000259" key="7">
    <source>
        <dbReference type="Pfam" id="PF22770"/>
    </source>
</evidence>
<keyword evidence="3" id="KW-0539">Nucleus</keyword>
<dbReference type="HOGENOM" id="CLU_018268_0_0_1"/>
<dbReference type="KEGG" id="atr:18431239"/>
<feature type="region of interest" description="Disordered" evidence="4">
    <location>
        <begin position="603"/>
        <end position="631"/>
    </location>
</feature>
<reference evidence="9" key="1">
    <citation type="journal article" date="2013" name="Science">
        <title>The Amborella genome and the evolution of flowering plants.</title>
        <authorList>
            <consortium name="Amborella Genome Project"/>
        </authorList>
    </citation>
    <scope>NUCLEOTIDE SEQUENCE [LARGE SCALE GENOMIC DNA]</scope>
</reference>
<keyword evidence="9" id="KW-1185">Reference proteome</keyword>
<evidence type="ECO:0000313" key="9">
    <source>
        <dbReference type="Proteomes" id="UP000017836"/>
    </source>
</evidence>
<dbReference type="Pfam" id="PF22770">
    <property type="entry name" value="POP1_C"/>
    <property type="match status" value="1"/>
</dbReference>
<comment type="subcellular location">
    <subcellularLocation>
        <location evidence="1">Nucleus</location>
    </subcellularLocation>
</comment>
<gene>
    <name evidence="8" type="ORF">AMTR_s00003p00046940</name>
</gene>
<evidence type="ECO:0008006" key="10">
    <source>
        <dbReference type="Google" id="ProtNLM"/>
    </source>
</evidence>
<evidence type="ECO:0000256" key="4">
    <source>
        <dbReference type="SAM" id="MobiDB-lite"/>
    </source>
</evidence>
<feature type="domain" description="POP1 C-terminal" evidence="7">
    <location>
        <begin position="802"/>
        <end position="890"/>
    </location>
</feature>
<dbReference type="Gramene" id="ERN03105">
    <property type="protein sequence ID" value="ERN03105"/>
    <property type="gene ID" value="AMTR_s00003p00046940"/>
</dbReference>
<evidence type="ECO:0000259" key="5">
    <source>
        <dbReference type="Pfam" id="PF06978"/>
    </source>
</evidence>
<evidence type="ECO:0000256" key="1">
    <source>
        <dbReference type="ARBA" id="ARBA00004123"/>
    </source>
</evidence>
<feature type="region of interest" description="Disordered" evidence="4">
    <location>
        <begin position="571"/>
        <end position="591"/>
    </location>
</feature>
<dbReference type="InterPro" id="IPR039182">
    <property type="entry name" value="Pop1"/>
</dbReference>
<dbReference type="GO" id="GO:0008033">
    <property type="term" value="P:tRNA processing"/>
    <property type="evidence" value="ECO:0000318"/>
    <property type="project" value="GO_Central"/>
</dbReference>
<protein>
    <recommendedName>
        <fullName evidence="10">Pop1 N-terminal domain-containing protein</fullName>
    </recommendedName>
</protein>
<dbReference type="InterPro" id="IPR012590">
    <property type="entry name" value="POPLD_dom"/>
</dbReference>
<dbReference type="AlphaFoldDB" id="W1P7Z1"/>
<feature type="compositionally biased region" description="Basic and acidic residues" evidence="4">
    <location>
        <begin position="78"/>
        <end position="87"/>
    </location>
</feature>
<evidence type="ECO:0000256" key="3">
    <source>
        <dbReference type="ARBA" id="ARBA00023242"/>
    </source>
</evidence>
<evidence type="ECO:0000313" key="8">
    <source>
        <dbReference type="EMBL" id="ERN03105.1"/>
    </source>
</evidence>
<evidence type="ECO:0000256" key="2">
    <source>
        <dbReference type="ARBA" id="ARBA00022694"/>
    </source>
</evidence>
<organism evidence="8 9">
    <name type="scientific">Amborella trichopoda</name>
    <dbReference type="NCBI Taxonomy" id="13333"/>
    <lineage>
        <taxon>Eukaryota</taxon>
        <taxon>Viridiplantae</taxon>
        <taxon>Streptophyta</taxon>
        <taxon>Embryophyta</taxon>
        <taxon>Tracheophyta</taxon>
        <taxon>Spermatophyta</taxon>
        <taxon>Magnoliopsida</taxon>
        <taxon>Amborellales</taxon>
        <taxon>Amborellaceae</taxon>
        <taxon>Amborella</taxon>
    </lineage>
</organism>
<dbReference type="GO" id="GO:0000172">
    <property type="term" value="C:ribonuclease MRP complex"/>
    <property type="evidence" value="ECO:0000318"/>
    <property type="project" value="GO_Central"/>
</dbReference>
<dbReference type="EMBL" id="KI394358">
    <property type="protein sequence ID" value="ERN03105.1"/>
    <property type="molecule type" value="Genomic_DNA"/>
</dbReference>
<feature type="domain" description="POPLD" evidence="6">
    <location>
        <begin position="509"/>
        <end position="585"/>
    </location>
</feature>
<sequence>MMSEKRTGASAKPRPPPRTLNIRKFAEAREPELKALHSIISARVGLDFRSLRNLRRRTTSFSNCNPNPGRSSKKRKRDSSLEVEGGKKSCRRIRRSMEFKGNEELGFGCSGDGTKRLRTHRWYAKRFSMVKRWGFHLPQGLAGGGRGSRAVLKWMKHNALVHDASYYSVVQLEGPQKFIFTVLAMVMIPPPSISSAEPSQASIHGVSYGSAMLHHFETPTSRPIAPVTYMWRPSLAEGMSSRESDANLSSGENDCFKEYRQLWILIHPAAFDEGLNVLTSACQKLMDETGIFIKCFDLEGKLGRLDVMGCNALQVLQKILHAVSEPHNSHNGFELKACSKDGAIKSRISKAFALKHAEHIPSHSILSLVVSDPRDLPTKKNKDICEVLPSIQKDHEMEEVNPNSKEHIALSEVAMNEDIEALFLPWLKAEEKCASLSFSDSKELWGSYNARIEPPVEESLLCKEKHNRRLGYYCLDQRNLGGAKTEIGPARSCPILLLKNGSQGSSCLGWTIILPLSWIKAFWIALISHGARAIGLRERHWIAGDVGLPSFPYDFPDCGSYARYMAEEAEAREERDSRRPPSKRAPRVPIPPPWDCISAQFEERETERPTMAKKHSEDFYRESSKATNSGSCASVSLVSGPLLESETERPIVIQTHTEETITCNSPEAASSGLCESVLTEEVSSCIQDVTARTPGMLAEHLKRNEGGHLLLYPNSFISKRGYLDMMGRRKLGWRLKGVSDVVKKCKPFFLRVLLHAHKEGAFEDGAVVCAPTLTDLTLWTPRSYEEGGFQIPSKSLISYFTEQLSGKWELQVPQDPEARVSHRWPIGFVTTAFVRGSRRMVAMGFCEGVALARLREEQWKEMVEKGRSEVMVLVRNLRSSAYRPGYATIVLEHQNDDLEFM</sequence>
<dbReference type="OrthoDB" id="442863at2759"/>
<dbReference type="Pfam" id="PF08170">
    <property type="entry name" value="POPLD"/>
    <property type="match status" value="1"/>
</dbReference>
<accession>W1P7Z1</accession>
<dbReference type="GO" id="GO:0001682">
    <property type="term" value="P:tRNA 5'-leader removal"/>
    <property type="evidence" value="ECO:0007669"/>
    <property type="project" value="InterPro"/>
</dbReference>
<feature type="region of interest" description="Disordered" evidence="4">
    <location>
        <begin position="59"/>
        <end position="87"/>
    </location>
</feature>
<dbReference type="InterPro" id="IPR055079">
    <property type="entry name" value="POP1_C"/>
</dbReference>
<dbReference type="Pfam" id="PF06978">
    <property type="entry name" value="POP1_N"/>
    <property type="match status" value="1"/>
</dbReference>
<dbReference type="PANTHER" id="PTHR22731">
    <property type="entry name" value="RIBONUCLEASES P/MRP PROTEIN SUBUNIT POP1"/>
    <property type="match status" value="1"/>
</dbReference>
<dbReference type="InterPro" id="IPR009723">
    <property type="entry name" value="Pop1_N"/>
</dbReference>
<dbReference type="OMA" id="RPFKEGC"/>
<dbReference type="PANTHER" id="PTHR22731:SF3">
    <property type="entry name" value="RIBONUCLEASES P_MRP PROTEIN SUBUNIT POP1"/>
    <property type="match status" value="1"/>
</dbReference>
<dbReference type="GO" id="GO:0005655">
    <property type="term" value="C:nucleolar ribonuclease P complex"/>
    <property type="evidence" value="ECO:0000318"/>
    <property type="project" value="GO_Central"/>
</dbReference>
<feature type="compositionally biased region" description="Basic and acidic residues" evidence="4">
    <location>
        <begin position="603"/>
        <end position="624"/>
    </location>
</feature>
<evidence type="ECO:0000259" key="6">
    <source>
        <dbReference type="Pfam" id="PF08170"/>
    </source>
</evidence>
<dbReference type="STRING" id="13333.W1P7Z1"/>
<dbReference type="eggNOG" id="KOG3322">
    <property type="taxonomic scope" value="Eukaryota"/>
</dbReference>
<proteinExistence type="predicted"/>